<dbReference type="EMBL" id="JAJHUN010000009">
    <property type="protein sequence ID" value="KAJ4150779.1"/>
    <property type="molecule type" value="Genomic_DNA"/>
</dbReference>
<protein>
    <submittedName>
        <fullName evidence="2">Uncharacterized protein</fullName>
    </submittedName>
</protein>
<keyword evidence="1" id="KW-1133">Transmembrane helix</keyword>
<evidence type="ECO:0000256" key="1">
    <source>
        <dbReference type="SAM" id="Phobius"/>
    </source>
</evidence>
<proteinExistence type="predicted"/>
<dbReference type="RefSeq" id="XP_056052493.1">
    <property type="nucleotide sequence ID" value="XM_056200667.1"/>
</dbReference>
<dbReference type="GeneID" id="80898673"/>
<keyword evidence="1" id="KW-0812">Transmembrane</keyword>
<feature type="transmembrane region" description="Helical" evidence="1">
    <location>
        <begin position="12"/>
        <end position="32"/>
    </location>
</feature>
<gene>
    <name evidence="2" type="ORF">LMH87_011514</name>
</gene>
<dbReference type="Proteomes" id="UP001144673">
    <property type="component" value="Chromosome 4"/>
</dbReference>
<evidence type="ECO:0000313" key="2">
    <source>
        <dbReference type="EMBL" id="KAJ4150779.1"/>
    </source>
</evidence>
<sequence length="142" mass="16178">MFKLAGAGWYKTLCVFAPDTTAAYMYLVLLLLERLLRSVYLRSRVCGRSSTQNHPYAFEFTIVLKKPLYGILSTRVLGFIIWSYPVLSFLRLRFLPVKIFPLADFHLPKCKSVNFSDIRHHDSPLPFTRAANLGSLMAGLSC</sequence>
<keyword evidence="3" id="KW-1185">Reference proteome</keyword>
<accession>A0A9W8Q9C2</accession>
<dbReference type="AlphaFoldDB" id="A0A9W8Q9C2"/>
<keyword evidence="1" id="KW-0472">Membrane</keyword>
<reference evidence="2" key="1">
    <citation type="journal article" date="2023" name="Access Microbiol">
        <title>De-novo genome assembly for Akanthomyces muscarius, a biocontrol agent of insect agricultural pests.</title>
        <authorList>
            <person name="Erdos Z."/>
            <person name="Studholme D.J."/>
            <person name="Raymond B."/>
            <person name="Sharma M."/>
        </authorList>
    </citation>
    <scope>NUCLEOTIDE SEQUENCE</scope>
    <source>
        <strain evidence="2">Ve6</strain>
    </source>
</reference>
<evidence type="ECO:0000313" key="3">
    <source>
        <dbReference type="Proteomes" id="UP001144673"/>
    </source>
</evidence>
<name>A0A9W8Q9C2_AKAMU</name>
<feature type="transmembrane region" description="Helical" evidence="1">
    <location>
        <begin position="68"/>
        <end position="90"/>
    </location>
</feature>
<comment type="caution">
    <text evidence="2">The sequence shown here is derived from an EMBL/GenBank/DDBJ whole genome shotgun (WGS) entry which is preliminary data.</text>
</comment>
<dbReference type="KEGG" id="amus:LMH87_011514"/>
<organism evidence="2 3">
    <name type="scientific">Akanthomyces muscarius</name>
    <name type="common">Entomopathogenic fungus</name>
    <name type="synonym">Lecanicillium muscarium</name>
    <dbReference type="NCBI Taxonomy" id="2231603"/>
    <lineage>
        <taxon>Eukaryota</taxon>
        <taxon>Fungi</taxon>
        <taxon>Dikarya</taxon>
        <taxon>Ascomycota</taxon>
        <taxon>Pezizomycotina</taxon>
        <taxon>Sordariomycetes</taxon>
        <taxon>Hypocreomycetidae</taxon>
        <taxon>Hypocreales</taxon>
        <taxon>Cordycipitaceae</taxon>
        <taxon>Akanthomyces</taxon>
    </lineage>
</organism>